<evidence type="ECO:0000256" key="7">
    <source>
        <dbReference type="ARBA" id="ARBA00023180"/>
    </source>
</evidence>
<evidence type="ECO:0000256" key="4">
    <source>
        <dbReference type="ARBA" id="ARBA00023040"/>
    </source>
</evidence>
<dbReference type="Proteomes" id="UP000612746">
    <property type="component" value="Unassembled WGS sequence"/>
</dbReference>
<dbReference type="InterPro" id="IPR028082">
    <property type="entry name" value="Peripla_BP_I"/>
</dbReference>
<dbReference type="PROSITE" id="PS50259">
    <property type="entry name" value="G_PROTEIN_RECEP_F3_4"/>
    <property type="match status" value="1"/>
</dbReference>
<keyword evidence="5 10" id="KW-0472">Membrane</keyword>
<name>A0A8H7Q8U2_9FUNG</name>
<evidence type="ECO:0000259" key="11">
    <source>
        <dbReference type="PROSITE" id="PS50259"/>
    </source>
</evidence>
<keyword evidence="4" id="KW-0297">G-protein coupled receptor</keyword>
<evidence type="ECO:0000256" key="9">
    <source>
        <dbReference type="SAM" id="MobiDB-lite"/>
    </source>
</evidence>
<dbReference type="PRINTS" id="PR00248">
    <property type="entry name" value="GPCRMGR"/>
</dbReference>
<feature type="transmembrane region" description="Helical" evidence="10">
    <location>
        <begin position="507"/>
        <end position="532"/>
    </location>
</feature>
<feature type="transmembrane region" description="Helical" evidence="10">
    <location>
        <begin position="707"/>
        <end position="727"/>
    </location>
</feature>
<dbReference type="CDD" id="cd15047">
    <property type="entry name" value="7tmC_GABA-B-like"/>
    <property type="match status" value="1"/>
</dbReference>
<dbReference type="Gene3D" id="3.40.50.2300">
    <property type="match status" value="3"/>
</dbReference>
<dbReference type="PRINTS" id="PR01176">
    <property type="entry name" value="GABABRECEPTR"/>
</dbReference>
<keyword evidence="6" id="KW-0675">Receptor</keyword>
<proteinExistence type="predicted"/>
<dbReference type="InterPro" id="IPR002455">
    <property type="entry name" value="GPCR3_GABA-B"/>
</dbReference>
<organism evidence="12 13">
    <name type="scientific">Umbelopsis vinacea</name>
    <dbReference type="NCBI Taxonomy" id="44442"/>
    <lineage>
        <taxon>Eukaryota</taxon>
        <taxon>Fungi</taxon>
        <taxon>Fungi incertae sedis</taxon>
        <taxon>Mucoromycota</taxon>
        <taxon>Mucoromycotina</taxon>
        <taxon>Umbelopsidomycetes</taxon>
        <taxon>Umbelopsidales</taxon>
        <taxon>Umbelopsidaceae</taxon>
        <taxon>Umbelopsis</taxon>
    </lineage>
</organism>
<protein>
    <recommendedName>
        <fullName evidence="11">G-protein coupled receptors family 3 profile domain-containing protein</fullName>
    </recommendedName>
</protein>
<evidence type="ECO:0000256" key="5">
    <source>
        <dbReference type="ARBA" id="ARBA00023136"/>
    </source>
</evidence>
<reference evidence="12" key="1">
    <citation type="submission" date="2020-12" db="EMBL/GenBank/DDBJ databases">
        <title>Metabolic potential, ecology and presence of endohyphal bacteria is reflected in genomic diversity of Mucoromycotina.</title>
        <authorList>
            <person name="Muszewska A."/>
            <person name="Okrasinska A."/>
            <person name="Steczkiewicz K."/>
            <person name="Drgas O."/>
            <person name="Orlowska M."/>
            <person name="Perlinska-Lenart U."/>
            <person name="Aleksandrzak-Piekarczyk T."/>
            <person name="Szatraj K."/>
            <person name="Zielenkiewicz U."/>
            <person name="Pilsyk S."/>
            <person name="Malc E."/>
            <person name="Mieczkowski P."/>
            <person name="Kruszewska J.S."/>
            <person name="Biernat P."/>
            <person name="Pawlowska J."/>
        </authorList>
    </citation>
    <scope>NUCLEOTIDE SEQUENCE</scope>
    <source>
        <strain evidence="12">WA0000051536</strain>
    </source>
</reference>
<evidence type="ECO:0000256" key="10">
    <source>
        <dbReference type="SAM" id="Phobius"/>
    </source>
</evidence>
<comment type="caution">
    <text evidence="12">The sequence shown here is derived from an EMBL/GenBank/DDBJ whole genome shotgun (WGS) entry which is preliminary data.</text>
</comment>
<dbReference type="EMBL" id="JAEPRA010000002">
    <property type="protein sequence ID" value="KAG2188132.1"/>
    <property type="molecule type" value="Genomic_DNA"/>
</dbReference>
<dbReference type="InterPro" id="IPR001828">
    <property type="entry name" value="ANF_lig-bd_rcpt"/>
</dbReference>
<feature type="domain" description="G-protein coupled receptors family 3 profile" evidence="11">
    <location>
        <begin position="507"/>
        <end position="775"/>
    </location>
</feature>
<dbReference type="GO" id="GO:0007214">
    <property type="term" value="P:gamma-aminobutyric acid signaling pathway"/>
    <property type="evidence" value="ECO:0007669"/>
    <property type="project" value="TreeGrafter"/>
</dbReference>
<accession>A0A8H7Q8U2</accession>
<dbReference type="InterPro" id="IPR000337">
    <property type="entry name" value="GPCR_3"/>
</dbReference>
<feature type="transmembrane region" description="Helical" evidence="10">
    <location>
        <begin position="544"/>
        <end position="565"/>
    </location>
</feature>
<sequence>MADGIVSSQLSHDNTTVVSLTVNHTTEVRPVDTAGKVELKIGVLLPFQQVDDEWTKTITISGMSAIRMAAAEINSQQLIPGAYITLVEKDSYPTNVSGQIAITEAVFSAVTLIQQGVIGVIGDISSSWTSLSGLMTSTLQIPQCSFSAGATSLSDKSQYKYFFRTIPTDLVYVDVILSFVASQNWCRVGILFSDDAFGQQSVSEHAIMKSRTSNVRVLTYQAFRTGGGHSNVMSVLQQFAETGARIVIVAADTPDQVSLLTVAANMGYVNDEFVWLTIGSVSDDLYLATQRFNNLIALRQNGTISPAPQNASAISLAARLTDNVTPIDFNTTYNGMISFDIWLDLQGYPPYENFLDRWSRLDSTECSETNYATLLHELMKSFNRLAYSCMMMMAMGFNNTIHNTTTPINQSLVDLATGRLGQYMTPLTFNTSFIGPQGPMQIDSNGDVTTGNFLIYNMQNGQSTIVGSSSSSGLNITAPILFHDGTSNQPLDAPPRTSIDPKNTSPISVVVMTVSGWGILFSFATMILVTIFRKRQIFKASSPMFCTLELLGFILSYTALVLMVQEPSVTSCYVMPTAFHLGYCLIMGNMVTKNYRIFRIFNNIFITRTIVTDLQLLKASAGIIVVQAVLLALWLGLATVTPINVNLSRTTYYVTCAYEHPSKTAFMALIATYSIGLLAFAIFLAIKTRRVGASYSKYSETKQIGMCVYNILFSGLIGFIVFFLPTADFFTRYYVTVLTILWGTTVSLYVLFLPKVWAFFRDRDESNSSHQTNSNTSSSRRKEFYSEDEWKRTQANLSAFQSDHSLQPAGEEGELFSLEQILASEPINLELRKSSIGSTHYDGKGNTIQGFIEVHEGTLPLRRVNKYIQFLAHWEMQDIMVFPSSRYFSHFSPEAYILKVHGTGSTDIHIQVRDLDALEVWRRHFWHGEEKQNSTKGNQHQDGLELLKHNMVRNNSDQSDSHMSQHRLLDRQNSEATLCSDRTMMSLKMEATEAHTSSYLQLPERYDDADGTAPSTTRRRRSTSLEMIQFHECTDLSLERFPSPDQLHPQEAPK</sequence>
<dbReference type="InterPro" id="IPR017978">
    <property type="entry name" value="GPCR_3_C"/>
</dbReference>
<dbReference type="GO" id="GO:0004965">
    <property type="term" value="F:G protein-coupled GABA receptor activity"/>
    <property type="evidence" value="ECO:0007669"/>
    <property type="project" value="InterPro"/>
</dbReference>
<dbReference type="Pfam" id="PF01094">
    <property type="entry name" value="ANF_receptor"/>
    <property type="match status" value="1"/>
</dbReference>
<keyword evidence="8" id="KW-0807">Transducer</keyword>
<evidence type="ECO:0000256" key="8">
    <source>
        <dbReference type="ARBA" id="ARBA00023224"/>
    </source>
</evidence>
<evidence type="ECO:0000313" key="12">
    <source>
        <dbReference type="EMBL" id="KAG2188132.1"/>
    </source>
</evidence>
<feature type="transmembrane region" description="Helical" evidence="10">
    <location>
        <begin position="733"/>
        <end position="753"/>
    </location>
</feature>
<evidence type="ECO:0000256" key="6">
    <source>
        <dbReference type="ARBA" id="ARBA00023170"/>
    </source>
</evidence>
<dbReference type="OrthoDB" id="5984008at2759"/>
<dbReference type="SUPFAM" id="SSF53822">
    <property type="entry name" value="Periplasmic binding protein-like I"/>
    <property type="match status" value="1"/>
</dbReference>
<evidence type="ECO:0000313" key="13">
    <source>
        <dbReference type="Proteomes" id="UP000612746"/>
    </source>
</evidence>
<feature type="region of interest" description="Disordered" evidence="9">
    <location>
        <begin position="995"/>
        <end position="1022"/>
    </location>
</feature>
<dbReference type="Pfam" id="PF00003">
    <property type="entry name" value="7tm_3"/>
    <property type="match status" value="1"/>
</dbReference>
<comment type="subcellular location">
    <subcellularLocation>
        <location evidence="1">Membrane</location>
        <topology evidence="1">Multi-pass membrane protein</topology>
    </subcellularLocation>
</comment>
<dbReference type="PANTHER" id="PTHR10519:SF20">
    <property type="entry name" value="G-PROTEIN COUPLED RECEPTOR 156-RELATED"/>
    <property type="match status" value="1"/>
</dbReference>
<keyword evidence="13" id="KW-1185">Reference proteome</keyword>
<dbReference type="GO" id="GO:0038039">
    <property type="term" value="C:G protein-coupled receptor heterodimeric complex"/>
    <property type="evidence" value="ECO:0007669"/>
    <property type="project" value="TreeGrafter"/>
</dbReference>
<dbReference type="AlphaFoldDB" id="A0A8H7Q8U2"/>
<keyword evidence="2 10" id="KW-0812">Transmembrane</keyword>
<evidence type="ECO:0000256" key="3">
    <source>
        <dbReference type="ARBA" id="ARBA00022989"/>
    </source>
</evidence>
<keyword evidence="3 10" id="KW-1133">Transmembrane helix</keyword>
<feature type="transmembrane region" description="Helical" evidence="10">
    <location>
        <begin position="616"/>
        <end position="645"/>
    </location>
</feature>
<evidence type="ECO:0000256" key="1">
    <source>
        <dbReference type="ARBA" id="ARBA00004141"/>
    </source>
</evidence>
<dbReference type="PANTHER" id="PTHR10519">
    <property type="entry name" value="GABA-B RECEPTOR"/>
    <property type="match status" value="1"/>
</dbReference>
<gene>
    <name evidence="12" type="ORF">INT44_000883</name>
</gene>
<feature type="region of interest" description="Disordered" evidence="9">
    <location>
        <begin position="954"/>
        <end position="975"/>
    </location>
</feature>
<feature type="transmembrane region" description="Helical" evidence="10">
    <location>
        <begin position="665"/>
        <end position="686"/>
    </location>
</feature>
<keyword evidence="7" id="KW-0325">Glycoprotein</keyword>
<evidence type="ECO:0000256" key="2">
    <source>
        <dbReference type="ARBA" id="ARBA00022692"/>
    </source>
</evidence>
<feature type="transmembrane region" description="Helical" evidence="10">
    <location>
        <begin position="577"/>
        <end position="595"/>
    </location>
</feature>